<dbReference type="Proteomes" id="UP000711996">
    <property type="component" value="Unassembled WGS sequence"/>
</dbReference>
<reference evidence="2" key="1">
    <citation type="submission" date="2019-06" db="EMBL/GenBank/DDBJ databases">
        <authorList>
            <person name="Gan P."/>
            <person name="Shirasu K."/>
        </authorList>
    </citation>
    <scope>NUCLEOTIDE SEQUENCE [LARGE SCALE GENOMIC DNA]</scope>
    <source>
        <strain evidence="2">CAD2</strain>
    </source>
</reference>
<evidence type="ECO:0000256" key="1">
    <source>
        <dbReference type="SAM" id="MobiDB-lite"/>
    </source>
</evidence>
<organism evidence="2 3">
    <name type="scientific">Colletotrichum siamense</name>
    <name type="common">Anthracnose fungus</name>
    <dbReference type="NCBI Taxonomy" id="690259"/>
    <lineage>
        <taxon>Eukaryota</taxon>
        <taxon>Fungi</taxon>
        <taxon>Dikarya</taxon>
        <taxon>Ascomycota</taxon>
        <taxon>Pezizomycotina</taxon>
        <taxon>Sordariomycetes</taxon>
        <taxon>Hypocreomycetidae</taxon>
        <taxon>Glomerellales</taxon>
        <taxon>Glomerellaceae</taxon>
        <taxon>Colletotrichum</taxon>
        <taxon>Colletotrichum gloeosporioides species complex</taxon>
    </lineage>
</organism>
<accession>A0A9P5F2T4</accession>
<dbReference type="EMBL" id="QPMT01000003">
    <property type="protein sequence ID" value="KAF4865327.1"/>
    <property type="molecule type" value="Genomic_DNA"/>
</dbReference>
<proteinExistence type="predicted"/>
<dbReference type="AlphaFoldDB" id="A0A9P5F2T4"/>
<feature type="region of interest" description="Disordered" evidence="1">
    <location>
        <begin position="13"/>
        <end position="38"/>
    </location>
</feature>
<sequence>MQIEPPFFQAQQPFVSTPSLPFSAPPSENSCSTSSRQLGVYRTQSRHPQCLGPTSAGLTCTHLTHSLRPELDLS</sequence>
<comment type="caution">
    <text evidence="2">The sequence shown here is derived from an EMBL/GenBank/DDBJ whole genome shotgun (WGS) entry which is preliminary data.</text>
</comment>
<protein>
    <submittedName>
        <fullName evidence="2">Uncharacterized protein</fullName>
    </submittedName>
</protein>
<evidence type="ECO:0000313" key="3">
    <source>
        <dbReference type="Proteomes" id="UP000711996"/>
    </source>
</evidence>
<dbReference type="OrthoDB" id="10556901at2759"/>
<keyword evidence="3" id="KW-1185">Reference proteome</keyword>
<name>A0A9P5F2T4_COLSI</name>
<gene>
    <name evidence="2" type="ORF">CGCSCA2_v001310</name>
</gene>
<evidence type="ECO:0000313" key="2">
    <source>
        <dbReference type="EMBL" id="KAF4865327.1"/>
    </source>
</evidence>